<name>A0A4R2JN87_9PSEU</name>
<protein>
    <submittedName>
        <fullName evidence="4">1-acyl-sn-glycerol-3-phosphate acyltransferase</fullName>
    </submittedName>
</protein>
<keyword evidence="2 4" id="KW-0012">Acyltransferase</keyword>
<evidence type="ECO:0000256" key="2">
    <source>
        <dbReference type="ARBA" id="ARBA00023315"/>
    </source>
</evidence>
<dbReference type="InterPro" id="IPR002123">
    <property type="entry name" value="Plipid/glycerol_acylTrfase"/>
</dbReference>
<feature type="domain" description="Phospholipid/glycerol acyltransferase" evidence="3">
    <location>
        <begin position="34"/>
        <end position="153"/>
    </location>
</feature>
<keyword evidence="1 4" id="KW-0808">Transferase</keyword>
<proteinExistence type="predicted"/>
<dbReference type="PANTHER" id="PTHR10434:SF11">
    <property type="entry name" value="1-ACYL-SN-GLYCEROL-3-PHOSPHATE ACYLTRANSFERASE"/>
    <property type="match status" value="1"/>
</dbReference>
<gene>
    <name evidence="4" type="ORF">EV192_105659</name>
</gene>
<dbReference type="OrthoDB" id="9808424at2"/>
<dbReference type="PANTHER" id="PTHR10434">
    <property type="entry name" value="1-ACYL-SN-GLYCEROL-3-PHOSPHATE ACYLTRANSFERASE"/>
    <property type="match status" value="1"/>
</dbReference>
<dbReference type="SUPFAM" id="SSF69593">
    <property type="entry name" value="Glycerol-3-phosphate (1)-acyltransferase"/>
    <property type="match status" value="1"/>
</dbReference>
<sequence length="222" mass="24333">MLYRVLKALFGGVFKVVFRPTVEGLENFPAKGAVILASNHLSVFDSFVIPLVVPRQVNFLAKEEYFVGRSPIARTRAGIMRAIGQIPVERGQARAGLAALDVATEVLRKGQVFGIYPEGTRSRDLRLGRGHTGVGQLALTTDAVVLPVALIGTDRIQPPGQRFPKPSRVTIRIGKPLSFTRYDGMAASPAIRRAVTDEIMYTIMELSGQEYVDTYHKRPDAA</sequence>
<accession>A0A4R2JN87</accession>
<dbReference type="Pfam" id="PF01553">
    <property type="entry name" value="Acyltransferase"/>
    <property type="match status" value="1"/>
</dbReference>
<dbReference type="Proteomes" id="UP000295680">
    <property type="component" value="Unassembled WGS sequence"/>
</dbReference>
<evidence type="ECO:0000313" key="4">
    <source>
        <dbReference type="EMBL" id="TCO58588.1"/>
    </source>
</evidence>
<dbReference type="GO" id="GO:0006654">
    <property type="term" value="P:phosphatidic acid biosynthetic process"/>
    <property type="evidence" value="ECO:0007669"/>
    <property type="project" value="TreeGrafter"/>
</dbReference>
<organism evidence="4 5">
    <name type="scientific">Actinocrispum wychmicini</name>
    <dbReference type="NCBI Taxonomy" id="1213861"/>
    <lineage>
        <taxon>Bacteria</taxon>
        <taxon>Bacillati</taxon>
        <taxon>Actinomycetota</taxon>
        <taxon>Actinomycetes</taxon>
        <taxon>Pseudonocardiales</taxon>
        <taxon>Pseudonocardiaceae</taxon>
        <taxon>Actinocrispum</taxon>
    </lineage>
</organism>
<reference evidence="4 5" key="1">
    <citation type="submission" date="2019-03" db="EMBL/GenBank/DDBJ databases">
        <title>Genomic Encyclopedia of Type Strains, Phase IV (KMG-IV): sequencing the most valuable type-strain genomes for metagenomic binning, comparative biology and taxonomic classification.</title>
        <authorList>
            <person name="Goeker M."/>
        </authorList>
    </citation>
    <scope>NUCLEOTIDE SEQUENCE [LARGE SCALE GENOMIC DNA]</scope>
    <source>
        <strain evidence="4 5">DSM 45934</strain>
    </source>
</reference>
<evidence type="ECO:0000259" key="3">
    <source>
        <dbReference type="SMART" id="SM00563"/>
    </source>
</evidence>
<evidence type="ECO:0000256" key="1">
    <source>
        <dbReference type="ARBA" id="ARBA00022679"/>
    </source>
</evidence>
<dbReference type="SMART" id="SM00563">
    <property type="entry name" value="PlsC"/>
    <property type="match status" value="1"/>
</dbReference>
<dbReference type="RefSeq" id="WP_132119434.1">
    <property type="nucleotide sequence ID" value="NZ_SLWS01000005.1"/>
</dbReference>
<dbReference type="GO" id="GO:0003841">
    <property type="term" value="F:1-acylglycerol-3-phosphate O-acyltransferase activity"/>
    <property type="evidence" value="ECO:0007669"/>
    <property type="project" value="TreeGrafter"/>
</dbReference>
<evidence type="ECO:0000313" key="5">
    <source>
        <dbReference type="Proteomes" id="UP000295680"/>
    </source>
</evidence>
<dbReference type="EMBL" id="SLWS01000005">
    <property type="protein sequence ID" value="TCO58588.1"/>
    <property type="molecule type" value="Genomic_DNA"/>
</dbReference>
<dbReference type="CDD" id="cd07989">
    <property type="entry name" value="LPLAT_AGPAT-like"/>
    <property type="match status" value="1"/>
</dbReference>
<comment type="caution">
    <text evidence="4">The sequence shown here is derived from an EMBL/GenBank/DDBJ whole genome shotgun (WGS) entry which is preliminary data.</text>
</comment>
<dbReference type="GO" id="GO:0005886">
    <property type="term" value="C:plasma membrane"/>
    <property type="evidence" value="ECO:0007669"/>
    <property type="project" value="TreeGrafter"/>
</dbReference>
<keyword evidence="5" id="KW-1185">Reference proteome</keyword>
<dbReference type="AlphaFoldDB" id="A0A4R2JN87"/>